<protein>
    <recommendedName>
        <fullName evidence="4">Transmembrane protein</fullName>
    </recommendedName>
</protein>
<feature type="transmembrane region" description="Helical" evidence="1">
    <location>
        <begin position="34"/>
        <end position="53"/>
    </location>
</feature>
<dbReference type="Proteomes" id="UP001079430">
    <property type="component" value="Unassembled WGS sequence"/>
</dbReference>
<keyword evidence="3" id="KW-1185">Reference proteome</keyword>
<evidence type="ECO:0008006" key="4">
    <source>
        <dbReference type="Google" id="ProtNLM"/>
    </source>
</evidence>
<accession>A0ABT4KE96</accession>
<sequence length="122" mass="13867">MESKGNDASIWKRPRDCEAVKTLVLVVDAKKSRAVASIVGGIAALVILTPFGMWLKAKQDDWSTAFYLFVCAVLFSLIYLAARWMDKREAARSRKVADQLRRHGFDLSPTDYRSQSLRETRE</sequence>
<feature type="transmembrane region" description="Helical" evidence="1">
    <location>
        <begin position="65"/>
        <end position="85"/>
    </location>
</feature>
<keyword evidence="1" id="KW-0812">Transmembrane</keyword>
<keyword evidence="1" id="KW-1133">Transmembrane helix</keyword>
<reference evidence="2" key="1">
    <citation type="submission" date="2022-10" db="EMBL/GenBank/DDBJ databases">
        <title>Whole genome sequencing of three plant growth promoting bacteria isolated from Vachellia tortilis subsp. raddiana in Morocco.</title>
        <authorList>
            <person name="Hnini M."/>
            <person name="Zouagui R."/>
            <person name="Zouagui H."/>
            <person name="Chemao Elfihri M.-W."/>
            <person name="Ibrahimi A."/>
            <person name="Sbabou L."/>
            <person name="Aurag J."/>
        </authorList>
    </citation>
    <scope>NUCLEOTIDE SEQUENCE</scope>
    <source>
        <strain evidence="2">LMR678</strain>
    </source>
</reference>
<keyword evidence="1" id="KW-0472">Membrane</keyword>
<gene>
    <name evidence="2" type="ORF">O3W52_04380</name>
</gene>
<proteinExistence type="predicted"/>
<name>A0ABT4KE96_9HYPH</name>
<dbReference type="EMBL" id="JAPVOI010000004">
    <property type="protein sequence ID" value="MCZ4089322.1"/>
    <property type="molecule type" value="Genomic_DNA"/>
</dbReference>
<evidence type="ECO:0000313" key="3">
    <source>
        <dbReference type="Proteomes" id="UP001079430"/>
    </source>
</evidence>
<evidence type="ECO:0000313" key="2">
    <source>
        <dbReference type="EMBL" id="MCZ4089322.1"/>
    </source>
</evidence>
<organism evidence="2 3">
    <name type="scientific">Sinorhizobium psoraleae</name>
    <dbReference type="NCBI Taxonomy" id="520838"/>
    <lineage>
        <taxon>Bacteria</taxon>
        <taxon>Pseudomonadati</taxon>
        <taxon>Pseudomonadota</taxon>
        <taxon>Alphaproteobacteria</taxon>
        <taxon>Hyphomicrobiales</taxon>
        <taxon>Rhizobiaceae</taxon>
        <taxon>Sinorhizobium/Ensifer group</taxon>
        <taxon>Sinorhizobium</taxon>
    </lineage>
</organism>
<comment type="caution">
    <text evidence="2">The sequence shown here is derived from an EMBL/GenBank/DDBJ whole genome shotgun (WGS) entry which is preliminary data.</text>
</comment>
<evidence type="ECO:0000256" key="1">
    <source>
        <dbReference type="SAM" id="Phobius"/>
    </source>
</evidence>